<evidence type="ECO:0000313" key="5">
    <source>
        <dbReference type="Proteomes" id="UP000504618"/>
    </source>
</evidence>
<evidence type="ECO:0000259" key="4">
    <source>
        <dbReference type="PROSITE" id="PS50004"/>
    </source>
</evidence>
<feature type="domain" description="C2" evidence="4">
    <location>
        <begin position="387"/>
        <end position="510"/>
    </location>
</feature>
<dbReference type="SMART" id="SM00239">
    <property type="entry name" value="C2"/>
    <property type="match status" value="2"/>
</dbReference>
<feature type="region of interest" description="Disordered" evidence="2">
    <location>
        <begin position="111"/>
        <end position="134"/>
    </location>
</feature>
<dbReference type="AlphaFoldDB" id="A0A6J1QU83"/>
<dbReference type="GeneID" id="112463311"/>
<proteinExistence type="predicted"/>
<feature type="compositionally biased region" description="Low complexity" evidence="2">
    <location>
        <begin position="261"/>
        <end position="281"/>
    </location>
</feature>
<dbReference type="Pfam" id="PF00168">
    <property type="entry name" value="C2"/>
    <property type="match status" value="2"/>
</dbReference>
<dbReference type="PROSITE" id="PS50004">
    <property type="entry name" value="C2"/>
    <property type="match status" value="2"/>
</dbReference>
<dbReference type="GO" id="GO:0005886">
    <property type="term" value="C:plasma membrane"/>
    <property type="evidence" value="ECO:0007669"/>
    <property type="project" value="TreeGrafter"/>
</dbReference>
<dbReference type="CDD" id="cd00276">
    <property type="entry name" value="C2B_Synaptotagmin"/>
    <property type="match status" value="1"/>
</dbReference>
<evidence type="ECO:0000256" key="1">
    <source>
        <dbReference type="ARBA" id="ARBA00022737"/>
    </source>
</evidence>
<feature type="compositionally biased region" description="Polar residues" evidence="2">
    <location>
        <begin position="290"/>
        <end position="313"/>
    </location>
</feature>
<evidence type="ECO:0000256" key="3">
    <source>
        <dbReference type="SAM" id="Phobius"/>
    </source>
</evidence>
<dbReference type="RefSeq" id="XP_024885413.1">
    <property type="nucleotide sequence ID" value="XM_025029645.1"/>
</dbReference>
<dbReference type="PRINTS" id="PR00399">
    <property type="entry name" value="SYNAPTOTAGMN"/>
</dbReference>
<dbReference type="PANTHER" id="PTHR10024">
    <property type="entry name" value="SYNAPTOTAGMIN"/>
    <property type="match status" value="1"/>
</dbReference>
<feature type="domain" description="C2" evidence="4">
    <location>
        <begin position="518"/>
        <end position="648"/>
    </location>
</feature>
<dbReference type="Proteomes" id="UP000504618">
    <property type="component" value="Unplaced"/>
</dbReference>
<dbReference type="GO" id="GO:0017156">
    <property type="term" value="P:calcium-ion regulated exocytosis"/>
    <property type="evidence" value="ECO:0007669"/>
    <property type="project" value="TreeGrafter"/>
</dbReference>
<keyword evidence="5" id="KW-1185">Reference proteome</keyword>
<keyword evidence="3" id="KW-0812">Transmembrane</keyword>
<dbReference type="GO" id="GO:0001786">
    <property type="term" value="F:phosphatidylserine binding"/>
    <property type="evidence" value="ECO:0007669"/>
    <property type="project" value="TreeGrafter"/>
</dbReference>
<dbReference type="Gene3D" id="2.60.40.150">
    <property type="entry name" value="C2 domain"/>
    <property type="match status" value="2"/>
</dbReference>
<feature type="compositionally biased region" description="Low complexity" evidence="2">
    <location>
        <begin position="219"/>
        <end position="234"/>
    </location>
</feature>
<keyword evidence="3" id="KW-0472">Membrane</keyword>
<dbReference type="CTD" id="39630"/>
<protein>
    <submittedName>
        <fullName evidence="6">Synaptotagmin-6 isoform X2</fullName>
    </submittedName>
</protein>
<accession>A0A6J1QU83</accession>
<feature type="transmembrane region" description="Helical" evidence="3">
    <location>
        <begin position="6"/>
        <end position="30"/>
    </location>
</feature>
<feature type="region of interest" description="Disordered" evidence="2">
    <location>
        <begin position="636"/>
        <end position="655"/>
    </location>
</feature>
<feature type="region of interest" description="Disordered" evidence="2">
    <location>
        <begin position="152"/>
        <end position="313"/>
    </location>
</feature>
<feature type="compositionally biased region" description="Low complexity" evidence="2">
    <location>
        <begin position="160"/>
        <end position="179"/>
    </location>
</feature>
<dbReference type="InterPro" id="IPR001565">
    <property type="entry name" value="Synaptotagmin"/>
</dbReference>
<dbReference type="SUPFAM" id="SSF49562">
    <property type="entry name" value="C2 domain (Calcium/lipid-binding domain, CaLB)"/>
    <property type="match status" value="2"/>
</dbReference>
<keyword evidence="1" id="KW-0677">Repeat</keyword>
<dbReference type="GO" id="GO:0005544">
    <property type="term" value="F:calcium-dependent phospholipid binding"/>
    <property type="evidence" value="ECO:0007669"/>
    <property type="project" value="TreeGrafter"/>
</dbReference>
<gene>
    <name evidence="6" type="primary">LOC112463311</name>
</gene>
<dbReference type="InterPro" id="IPR000008">
    <property type="entry name" value="C2_dom"/>
</dbReference>
<feature type="region of interest" description="Disordered" evidence="2">
    <location>
        <begin position="347"/>
        <end position="368"/>
    </location>
</feature>
<dbReference type="FunFam" id="2.60.40.150:FF:000179">
    <property type="entry name" value="synaptotagmin-5 isoform X2"/>
    <property type="match status" value="1"/>
</dbReference>
<dbReference type="PANTHER" id="PTHR10024:SF378">
    <property type="entry name" value="SYNAPTOTAGMIN BETA, ISOFORM D"/>
    <property type="match status" value="1"/>
</dbReference>
<name>A0A6J1QU83_9HYME</name>
<evidence type="ECO:0000313" key="6">
    <source>
        <dbReference type="RefSeq" id="XP_024885413.1"/>
    </source>
</evidence>
<dbReference type="GO" id="GO:0000149">
    <property type="term" value="F:SNARE binding"/>
    <property type="evidence" value="ECO:0007669"/>
    <property type="project" value="TreeGrafter"/>
</dbReference>
<dbReference type="GO" id="GO:0030276">
    <property type="term" value="F:clathrin binding"/>
    <property type="evidence" value="ECO:0007669"/>
    <property type="project" value="TreeGrafter"/>
</dbReference>
<reference evidence="6" key="1">
    <citation type="submission" date="2025-08" db="UniProtKB">
        <authorList>
            <consortium name="RefSeq"/>
        </authorList>
    </citation>
    <scope>IDENTIFICATION</scope>
    <source>
        <tissue evidence="6">Whole body</tissue>
    </source>
</reference>
<keyword evidence="3" id="KW-1133">Transmembrane helix</keyword>
<organism evidence="5 6">
    <name type="scientific">Temnothorax curvispinosus</name>
    <dbReference type="NCBI Taxonomy" id="300111"/>
    <lineage>
        <taxon>Eukaryota</taxon>
        <taxon>Metazoa</taxon>
        <taxon>Ecdysozoa</taxon>
        <taxon>Arthropoda</taxon>
        <taxon>Hexapoda</taxon>
        <taxon>Insecta</taxon>
        <taxon>Pterygota</taxon>
        <taxon>Neoptera</taxon>
        <taxon>Endopterygota</taxon>
        <taxon>Hymenoptera</taxon>
        <taxon>Apocrita</taxon>
        <taxon>Aculeata</taxon>
        <taxon>Formicoidea</taxon>
        <taxon>Formicidae</taxon>
        <taxon>Myrmicinae</taxon>
        <taxon>Temnothorax</taxon>
    </lineage>
</organism>
<dbReference type="GO" id="GO:0005509">
    <property type="term" value="F:calcium ion binding"/>
    <property type="evidence" value="ECO:0007669"/>
    <property type="project" value="TreeGrafter"/>
</dbReference>
<dbReference type="GO" id="GO:0070382">
    <property type="term" value="C:exocytic vesicle"/>
    <property type="evidence" value="ECO:0007669"/>
    <property type="project" value="TreeGrafter"/>
</dbReference>
<feature type="compositionally biased region" description="Polar residues" evidence="2">
    <location>
        <begin position="122"/>
        <end position="132"/>
    </location>
</feature>
<sequence>MMVSSAIFGAAAGTGLALVVAMTIVVYRYYAVKRKGKWNWSNLDRWPDPPNIRSNNNDQPHHHHCHAASTSQVLDCWRKPQKNYYAVQTGVMPDKLSEVLGDVLELCGGGGGGGGGAATGDKNMSNNPSGGSAATRIGAVTGVAIIKGRWAQRGTRSPLSSVANTDSADSTTSTSSEEFNVAKEQHAVQPSVTESGLPHQSRSYPGGGGSGSRTLARNSSVSSQSSVEGASCSSNHRGSSPQIRAFGPDGRHHARHDPLHAASSYPPSRSSRSPSPARAASLDARCASPASYTGSLHSGHASPSQTSLSSVATGVSSTCGCSPMNAVQSTSRQTSRCLSPLLIPPRASISSDSGPIPPASPLGSLQPDLYQRRDGPVFLSARRTGKHLGRLHLRLRYDFDKSDLDVHLIEAHDLAGSDQGGFNDPYVKLTLSPEVDSRKRQTQIHRNDPNPFFDQHFKFPVSYEELQEKTLVLQVFDYDRFSRNDVVGSVRVAMDSLELVSSTSSVEVWGEIARERKPPEEIQEVLISLSYLPSAERLTVLMMKARNLFPQQDKETLDPFAKVSLLCGERRVKKKKKTAVRRATTNPVWNEAMSFNIPASSLASSAIEICVLDSSSELIGGNAIIGSCIIGPATGADSGNSQGREHWLQMTQSPRKQIAEWHTLH</sequence>
<feature type="compositionally biased region" description="Polar residues" evidence="2">
    <location>
        <begin position="188"/>
        <end position="203"/>
    </location>
</feature>
<dbReference type="OrthoDB" id="67700at2759"/>
<evidence type="ECO:0000256" key="2">
    <source>
        <dbReference type="SAM" id="MobiDB-lite"/>
    </source>
</evidence>
<dbReference type="InterPro" id="IPR035892">
    <property type="entry name" value="C2_domain_sf"/>
</dbReference>